<keyword evidence="12" id="KW-1185">Reference proteome</keyword>
<feature type="region of interest" description="Disordered" evidence="9">
    <location>
        <begin position="217"/>
        <end position="263"/>
    </location>
</feature>
<feature type="region of interest" description="Disordered" evidence="9">
    <location>
        <begin position="24"/>
        <end position="46"/>
    </location>
</feature>
<dbReference type="SUPFAM" id="SSF56112">
    <property type="entry name" value="Protein kinase-like (PK-like)"/>
    <property type="match status" value="1"/>
</dbReference>
<evidence type="ECO:0000256" key="9">
    <source>
        <dbReference type="SAM" id="MobiDB-lite"/>
    </source>
</evidence>
<evidence type="ECO:0000256" key="1">
    <source>
        <dbReference type="ARBA" id="ARBA00012513"/>
    </source>
</evidence>
<feature type="region of interest" description="Disordered" evidence="9">
    <location>
        <begin position="121"/>
        <end position="144"/>
    </location>
</feature>
<proteinExistence type="predicted"/>
<organism evidence="11 12">
    <name type="scientific">Ridgeia piscesae</name>
    <name type="common">Tubeworm</name>
    <dbReference type="NCBI Taxonomy" id="27915"/>
    <lineage>
        <taxon>Eukaryota</taxon>
        <taxon>Metazoa</taxon>
        <taxon>Spiralia</taxon>
        <taxon>Lophotrochozoa</taxon>
        <taxon>Annelida</taxon>
        <taxon>Polychaeta</taxon>
        <taxon>Sedentaria</taxon>
        <taxon>Canalipalpata</taxon>
        <taxon>Sabellida</taxon>
        <taxon>Siboglinidae</taxon>
        <taxon>Ridgeia</taxon>
    </lineage>
</organism>
<dbReference type="GO" id="GO:0005634">
    <property type="term" value="C:nucleus"/>
    <property type="evidence" value="ECO:0007669"/>
    <property type="project" value="TreeGrafter"/>
</dbReference>
<keyword evidence="2" id="KW-0723">Serine/threonine-protein kinase</keyword>
<keyword evidence="5" id="KW-0418">Kinase</keyword>
<evidence type="ECO:0000259" key="10">
    <source>
        <dbReference type="PROSITE" id="PS50011"/>
    </source>
</evidence>
<dbReference type="SMART" id="SM00220">
    <property type="entry name" value="S_TKc"/>
    <property type="match status" value="1"/>
</dbReference>
<dbReference type="EMBL" id="JAODUO010000155">
    <property type="protein sequence ID" value="KAK2187758.1"/>
    <property type="molecule type" value="Genomic_DNA"/>
</dbReference>
<dbReference type="PANTHER" id="PTHR47634">
    <property type="entry name" value="PROTEIN KINASE DOMAIN-CONTAINING PROTEIN-RELATED"/>
    <property type="match status" value="1"/>
</dbReference>
<feature type="region of interest" description="Disordered" evidence="9">
    <location>
        <begin position="63"/>
        <end position="97"/>
    </location>
</feature>
<evidence type="ECO:0000256" key="7">
    <source>
        <dbReference type="ARBA" id="ARBA00047899"/>
    </source>
</evidence>
<dbReference type="GO" id="GO:0005737">
    <property type="term" value="C:cytoplasm"/>
    <property type="evidence" value="ECO:0007669"/>
    <property type="project" value="TreeGrafter"/>
</dbReference>
<feature type="compositionally biased region" description="Polar residues" evidence="9">
    <location>
        <begin position="217"/>
        <end position="228"/>
    </location>
</feature>
<evidence type="ECO:0000313" key="12">
    <source>
        <dbReference type="Proteomes" id="UP001209878"/>
    </source>
</evidence>
<gene>
    <name evidence="11" type="ORF">NP493_155g02011</name>
</gene>
<dbReference type="Pfam" id="PF00069">
    <property type="entry name" value="Pkinase"/>
    <property type="match status" value="1"/>
</dbReference>
<keyword evidence="6" id="KW-0067">ATP-binding</keyword>
<dbReference type="Gene3D" id="1.10.510.10">
    <property type="entry name" value="Transferase(Phosphotransferase) domain 1"/>
    <property type="match status" value="1"/>
</dbReference>
<feature type="domain" description="Protein kinase" evidence="10">
    <location>
        <begin position="103"/>
        <end position="453"/>
    </location>
</feature>
<dbReference type="EC" id="2.7.11.1" evidence="1"/>
<feature type="compositionally biased region" description="Polar residues" evidence="9">
    <location>
        <begin position="35"/>
        <end position="46"/>
    </location>
</feature>
<feature type="compositionally biased region" description="Basic and acidic residues" evidence="9">
    <location>
        <begin position="245"/>
        <end position="256"/>
    </location>
</feature>
<name>A0AAD9UFP2_RIDPI</name>
<keyword evidence="4" id="KW-0547">Nucleotide-binding</keyword>
<dbReference type="PROSITE" id="PS50011">
    <property type="entry name" value="PROTEIN_KINASE_DOM"/>
    <property type="match status" value="1"/>
</dbReference>
<dbReference type="InterPro" id="IPR011009">
    <property type="entry name" value="Kinase-like_dom_sf"/>
</dbReference>
<feature type="compositionally biased region" description="Low complexity" evidence="9">
    <location>
        <begin position="121"/>
        <end position="134"/>
    </location>
</feature>
<dbReference type="AlphaFoldDB" id="A0AAD9UFP2"/>
<dbReference type="GO" id="GO:0000245">
    <property type="term" value="P:spliceosomal complex assembly"/>
    <property type="evidence" value="ECO:0007669"/>
    <property type="project" value="TreeGrafter"/>
</dbReference>
<dbReference type="InterPro" id="IPR051334">
    <property type="entry name" value="SRPK"/>
</dbReference>
<comment type="catalytic activity">
    <reaction evidence="7">
        <text>L-threonyl-[protein] + ATP = O-phospho-L-threonyl-[protein] + ADP + H(+)</text>
        <dbReference type="Rhea" id="RHEA:46608"/>
        <dbReference type="Rhea" id="RHEA-COMP:11060"/>
        <dbReference type="Rhea" id="RHEA-COMP:11605"/>
        <dbReference type="ChEBI" id="CHEBI:15378"/>
        <dbReference type="ChEBI" id="CHEBI:30013"/>
        <dbReference type="ChEBI" id="CHEBI:30616"/>
        <dbReference type="ChEBI" id="CHEBI:61977"/>
        <dbReference type="ChEBI" id="CHEBI:456216"/>
        <dbReference type="EC" id="2.7.11.1"/>
    </reaction>
</comment>
<dbReference type="Proteomes" id="UP001209878">
    <property type="component" value="Unassembled WGS sequence"/>
</dbReference>
<sequence>MSKSKKKRLKKKLKRQQELLDIQLKQMSETEKTKSQSVSSLHQTGQTKMGVTRDYFLMQLPVDGCGEGVPSPTDDDTDPAVTPGENKPELSGDDTNRIDCNKEKLVNNVDAGENMALSNNIDNNIDNNKQQNNNHVPQSRDDSTVVQKCDIMALGVEREEEEEKEKQVLESTGTEMKVCESSDSEVPADKPQCNGLCESPIDGNMNTNSVAVTDCTGETSHSGTTDTVPQPAVDSDTGDVLTDNNAKETGTEEGGKTAEVGEAADYATVDEETEASGLPPKPDPCKEPCNILVKIADLGNACWTYHHFTEDIQTRQYRCLEVLIGAGYGAPADIWSTACMAFELVTGDYLFEPHSGEDYSRDEDHLAHVIELLGPIPKHIALSGKYSRDFFNKRGELRHITKLKPWRLFNVLVEKYEWNPVDADAFADFLLPMLEYDPEKRATAAMSLQHEWLRDA</sequence>
<evidence type="ECO:0000256" key="2">
    <source>
        <dbReference type="ARBA" id="ARBA00022527"/>
    </source>
</evidence>
<evidence type="ECO:0000256" key="5">
    <source>
        <dbReference type="ARBA" id="ARBA00022777"/>
    </source>
</evidence>
<dbReference type="GO" id="GO:0005524">
    <property type="term" value="F:ATP binding"/>
    <property type="evidence" value="ECO:0007669"/>
    <property type="project" value="UniProtKB-KW"/>
</dbReference>
<dbReference type="InterPro" id="IPR000719">
    <property type="entry name" value="Prot_kinase_dom"/>
</dbReference>
<protein>
    <recommendedName>
        <fullName evidence="1">non-specific serine/threonine protein kinase</fullName>
        <ecNumber evidence="1">2.7.11.1</ecNumber>
    </recommendedName>
</protein>
<evidence type="ECO:0000256" key="4">
    <source>
        <dbReference type="ARBA" id="ARBA00022741"/>
    </source>
</evidence>
<comment type="catalytic activity">
    <reaction evidence="8">
        <text>L-seryl-[protein] + ATP = O-phospho-L-seryl-[protein] + ADP + H(+)</text>
        <dbReference type="Rhea" id="RHEA:17989"/>
        <dbReference type="Rhea" id="RHEA-COMP:9863"/>
        <dbReference type="Rhea" id="RHEA-COMP:11604"/>
        <dbReference type="ChEBI" id="CHEBI:15378"/>
        <dbReference type="ChEBI" id="CHEBI:29999"/>
        <dbReference type="ChEBI" id="CHEBI:30616"/>
        <dbReference type="ChEBI" id="CHEBI:83421"/>
        <dbReference type="ChEBI" id="CHEBI:456216"/>
        <dbReference type="EC" id="2.7.11.1"/>
    </reaction>
</comment>
<dbReference type="GO" id="GO:0004674">
    <property type="term" value="F:protein serine/threonine kinase activity"/>
    <property type="evidence" value="ECO:0007669"/>
    <property type="project" value="UniProtKB-KW"/>
</dbReference>
<evidence type="ECO:0000256" key="3">
    <source>
        <dbReference type="ARBA" id="ARBA00022679"/>
    </source>
</evidence>
<feature type="compositionally biased region" description="Basic and acidic residues" evidence="9">
    <location>
        <begin position="86"/>
        <end position="97"/>
    </location>
</feature>
<reference evidence="11" key="1">
    <citation type="journal article" date="2023" name="Mol. Biol. Evol.">
        <title>Third-Generation Sequencing Reveals the Adaptive Role of the Epigenome in Three Deep-Sea Polychaetes.</title>
        <authorList>
            <person name="Perez M."/>
            <person name="Aroh O."/>
            <person name="Sun Y."/>
            <person name="Lan Y."/>
            <person name="Juniper S.K."/>
            <person name="Young C.R."/>
            <person name="Angers B."/>
            <person name="Qian P.Y."/>
        </authorList>
    </citation>
    <scope>NUCLEOTIDE SEQUENCE</scope>
    <source>
        <strain evidence="11">R07B-5</strain>
    </source>
</reference>
<evidence type="ECO:0000313" key="11">
    <source>
        <dbReference type="EMBL" id="KAK2187758.1"/>
    </source>
</evidence>
<comment type="caution">
    <text evidence="11">The sequence shown here is derived from an EMBL/GenBank/DDBJ whole genome shotgun (WGS) entry which is preliminary data.</text>
</comment>
<dbReference type="GO" id="GO:0050684">
    <property type="term" value="P:regulation of mRNA processing"/>
    <property type="evidence" value="ECO:0007669"/>
    <property type="project" value="TreeGrafter"/>
</dbReference>
<dbReference type="PANTHER" id="PTHR47634:SF9">
    <property type="entry name" value="PROTEIN KINASE DOMAIN-CONTAINING PROTEIN-RELATED"/>
    <property type="match status" value="1"/>
</dbReference>
<dbReference type="FunFam" id="1.10.510.10:FF:000642">
    <property type="entry name" value="Serine/threonine-protein kinase srpk2"/>
    <property type="match status" value="1"/>
</dbReference>
<keyword evidence="3" id="KW-0808">Transferase</keyword>
<accession>A0AAD9UFP2</accession>
<evidence type="ECO:0000256" key="6">
    <source>
        <dbReference type="ARBA" id="ARBA00022840"/>
    </source>
</evidence>
<evidence type="ECO:0000256" key="8">
    <source>
        <dbReference type="ARBA" id="ARBA00048679"/>
    </source>
</evidence>